<proteinExistence type="predicted"/>
<evidence type="ECO:0000313" key="1">
    <source>
        <dbReference type="EMBL" id="GAH05891.1"/>
    </source>
</evidence>
<name>X1CCC1_9ZZZZ</name>
<feature type="non-terminal residue" evidence="1">
    <location>
        <position position="64"/>
    </location>
</feature>
<reference evidence="1" key="1">
    <citation type="journal article" date="2014" name="Front. Microbiol.">
        <title>High frequency of phylogenetically diverse reductive dehalogenase-homologous genes in deep subseafloor sedimentary metagenomes.</title>
        <authorList>
            <person name="Kawai M."/>
            <person name="Futagami T."/>
            <person name="Toyoda A."/>
            <person name="Takaki Y."/>
            <person name="Nishi S."/>
            <person name="Hori S."/>
            <person name="Arai W."/>
            <person name="Tsubouchi T."/>
            <person name="Morono Y."/>
            <person name="Uchiyama I."/>
            <person name="Ito T."/>
            <person name="Fujiyama A."/>
            <person name="Inagaki F."/>
            <person name="Takami H."/>
        </authorList>
    </citation>
    <scope>NUCLEOTIDE SEQUENCE</scope>
    <source>
        <strain evidence="1">Expedition CK06-06</strain>
    </source>
</reference>
<protein>
    <submittedName>
        <fullName evidence="1">Uncharacterized protein</fullName>
    </submittedName>
</protein>
<organism evidence="1">
    <name type="scientific">marine sediment metagenome</name>
    <dbReference type="NCBI Taxonomy" id="412755"/>
    <lineage>
        <taxon>unclassified sequences</taxon>
        <taxon>metagenomes</taxon>
        <taxon>ecological metagenomes</taxon>
    </lineage>
</organism>
<accession>X1CCC1</accession>
<dbReference type="EMBL" id="BART01038522">
    <property type="protein sequence ID" value="GAH05891.1"/>
    <property type="molecule type" value="Genomic_DNA"/>
</dbReference>
<sequence>MKILYLTPDFANHRTATYHGMMKALETYCDITYYGPGHKPFNDLGSSRDILEVIKHIYAGQEPD</sequence>
<gene>
    <name evidence="1" type="ORF">S01H4_63837</name>
</gene>
<comment type="caution">
    <text evidence="1">The sequence shown here is derived from an EMBL/GenBank/DDBJ whole genome shotgun (WGS) entry which is preliminary data.</text>
</comment>
<dbReference type="AlphaFoldDB" id="X1CCC1"/>